<name>A0A6I6EW19_9GAMM</name>
<sequence>MRQLPRILLLTGATLVVVIALLVSGLRLLMPHMNSWRAPILDYVSSVAGVRIDASSIEGSWENFGPRLEIKDIQSGFSDGGELKIQRVTLALDIWQSMLHLRWQFRDLTFWQLNLVTNTPLNTDNNKSDFQTERLSDLFLRQFDHFDLRDSHISFVTLSGQRATLAMPQLTWLNEETRHRAEGLVSLSSFTGQHGVVQLRLDLRDSNGYLSTGRVWMQADDVDMKPWLGQWIHDNTSLESARFSLAAWMSVENGEVHDGDIWLKQGGASWHGDKQPHHLSVDDLTAHISRFNGGWSVNIPQTRFITDGQPWPHGQFSLLWQPENSQLPGPDHQQELRVRATDLDLERLEPLIPLFAKLSPQLLENWRALQPRGQLRALALDVPLQQPERTRFQAQWKNLSWQPWELLPGMEHFDGTLAGGVADGRLTFDIRQATLPYSEMFKAPLEIAQASGAINWQYDKQGLSLSGQQVDVQARSLWARGDFRYQQQKDQPPRLDILAGINLSNAGDAWRYFPEPLMGKSLVSYLSGAIKGGQVRDATLIFAGDPQQFPFKNNDGMFEVAVPLRKATYEFEPGWPALENLDIDLDFANNGLWMRAPDIKLGEVSGHNISAVIPDYLQEKLIIDGEINGDGKQIRDYFNQSPLKSALGTTLDELQIGGNVSGRLHLDIPLDGNQVRATGDVNLANNSLLIKPLDTRFEQLTGHFTYDNGDLKSDAMTARWFGQPIGVSFNTQDGEKEYQIGVDLKADWQPGTIKQVPESVRKKLGGHLPWQGNVLVTLPHKGGTNYQVNIDADLKNVSSHLPSPLDKDGGRALPVKVTAKGNLNSFDLSGSVGDSHRFNSRWLLGKQLKVERGIWESNTKHMPALPDASGMVLNLPALDGEAWLGLLGAGTGTGGKGGKGSSSMLPGDIRLHTPLLTLAGQHWQDLTATLSQSVAGEMTINAQGKDINGTLVTKPDGPWLANLKYLYYNPQWDSKGASSPVSGDASTINFSRWPALSLNCDECWLRGQKFGRIKADVTPSGDTLKLENGLIDSGNARLTVNGEWQNQPGQQRTSLKGVLSGKKIDDATNWFGISSPLQDSPFKLEYDLHWQSAPWQPSEQTLSGVLKSHLGAGQIADVSTGRAGQLLRLVSIDSLLRKLRLDFSDTFSQGFYFDSINGTAWIENGVMHTDNLLVDGLEADIAMKGKVDLVKRQIDMEAVVAPEISTTVGVATAFAVNPVIGAAVFAASKVLGPLWSKISVLRYHISGPIDKPQIDEVLRKPREITEK</sequence>
<evidence type="ECO:0000313" key="4">
    <source>
        <dbReference type="Proteomes" id="UP000424752"/>
    </source>
</evidence>
<organism evidence="3 4">
    <name type="scientific">Erwinia sorbitola</name>
    <dbReference type="NCBI Taxonomy" id="2681984"/>
    <lineage>
        <taxon>Bacteria</taxon>
        <taxon>Pseudomonadati</taxon>
        <taxon>Pseudomonadota</taxon>
        <taxon>Gammaproteobacteria</taxon>
        <taxon>Enterobacterales</taxon>
        <taxon>Erwiniaceae</taxon>
        <taxon>Erwinia</taxon>
    </lineage>
</organism>
<dbReference type="NCBIfam" id="NF008148">
    <property type="entry name" value="PRK10899.1"/>
    <property type="match status" value="1"/>
</dbReference>
<feature type="domain" description="YhdP central" evidence="2">
    <location>
        <begin position="3"/>
        <end position="1254"/>
    </location>
</feature>
<accession>A0A6I6EW19</accession>
<proteinExistence type="predicted"/>
<dbReference type="KEGG" id="erwi:GN242_02130"/>
<dbReference type="NCBIfam" id="TIGR02099">
    <property type="entry name" value="YhdP family protein"/>
    <property type="match status" value="1"/>
</dbReference>
<keyword evidence="1" id="KW-1133">Transmembrane helix</keyword>
<keyword evidence="1" id="KW-0812">Transmembrane</keyword>
<dbReference type="Proteomes" id="UP000424752">
    <property type="component" value="Chromosome"/>
</dbReference>
<protein>
    <submittedName>
        <fullName evidence="3">AsmA2 domain-containing protein</fullName>
    </submittedName>
</protein>
<dbReference type="EMBL" id="CP046509">
    <property type="protein sequence ID" value="QGU86100.1"/>
    <property type="molecule type" value="Genomic_DNA"/>
</dbReference>
<reference evidence="3 4" key="1">
    <citation type="submission" date="2019-12" db="EMBL/GenBank/DDBJ databases">
        <title>Erwinia sp. nov., isolated from droppings of birds in the Qinghai-Tiebt plateau of China.</title>
        <authorList>
            <person name="Ge Y."/>
        </authorList>
    </citation>
    <scope>NUCLEOTIDE SEQUENCE [LARGE SCALE GENOMIC DNA]</scope>
    <source>
        <strain evidence="3 4">J780</strain>
    </source>
</reference>
<gene>
    <name evidence="3" type="ORF">GN242_02130</name>
</gene>
<dbReference type="Pfam" id="PF13116">
    <property type="entry name" value="YhdP"/>
    <property type="match status" value="1"/>
</dbReference>
<evidence type="ECO:0000259" key="2">
    <source>
        <dbReference type="Pfam" id="PF13116"/>
    </source>
</evidence>
<dbReference type="RefSeq" id="WP_156286840.1">
    <property type="nucleotide sequence ID" value="NZ_CP046509.1"/>
</dbReference>
<dbReference type="PANTHER" id="PTHR38690:SF1">
    <property type="entry name" value="PROTEASE"/>
    <property type="match status" value="1"/>
</dbReference>
<evidence type="ECO:0000313" key="3">
    <source>
        <dbReference type="EMBL" id="QGU86100.1"/>
    </source>
</evidence>
<evidence type="ECO:0000256" key="1">
    <source>
        <dbReference type="SAM" id="Phobius"/>
    </source>
</evidence>
<dbReference type="InterPro" id="IPR025263">
    <property type="entry name" value="YhdP_central"/>
</dbReference>
<dbReference type="PANTHER" id="PTHR38690">
    <property type="entry name" value="PROTEASE-RELATED"/>
    <property type="match status" value="1"/>
</dbReference>
<feature type="transmembrane region" description="Helical" evidence="1">
    <location>
        <begin position="7"/>
        <end position="30"/>
    </location>
</feature>
<keyword evidence="1" id="KW-0472">Membrane</keyword>
<dbReference type="InterPro" id="IPR011836">
    <property type="entry name" value="YhdP"/>
</dbReference>
<dbReference type="AlphaFoldDB" id="A0A6I6EW19"/>